<dbReference type="PIRSF" id="PIRSF016661">
    <property type="entry name" value="BioY"/>
    <property type="match status" value="1"/>
</dbReference>
<keyword evidence="2" id="KW-1003">Cell membrane</keyword>
<gene>
    <name evidence="4" type="ORF">HNR45_001409</name>
</gene>
<feature type="transmembrane region" description="Helical" evidence="3">
    <location>
        <begin position="142"/>
        <end position="169"/>
    </location>
</feature>
<protein>
    <recommendedName>
        <fullName evidence="2">Biotin transporter</fullName>
    </recommendedName>
</protein>
<keyword evidence="2 3" id="KW-0472">Membrane</keyword>
<comment type="similarity">
    <text evidence="1 2">Belongs to the BioY family.</text>
</comment>
<keyword evidence="3" id="KW-1133">Transmembrane helix</keyword>
<sequence>MSSLTARDLTKMALLVALLFVAAFIAIPLPFTPAMITMTTLVFNLTAFLLPPKQTLIVCVVYTLCGAAGLPVFTGGVGGLGKVFGPTGGFIFAFIVAYPLVSMFKGKVRSFWHYVAAGVFIGIPITYIGGVLGMMIVLHMSLWPAIVAGALPFIPGDILKTIVAAFIALKIRV</sequence>
<feature type="transmembrane region" description="Helical" evidence="3">
    <location>
        <begin position="57"/>
        <end position="77"/>
    </location>
</feature>
<evidence type="ECO:0000256" key="2">
    <source>
        <dbReference type="PIRNR" id="PIRNR016661"/>
    </source>
</evidence>
<reference evidence="4 5" key="1">
    <citation type="submission" date="2020-08" db="EMBL/GenBank/DDBJ databases">
        <title>Genomic Encyclopedia of Type Strains, Phase IV (KMG-IV): sequencing the most valuable type-strain genomes for metagenomic binning, comparative biology and taxonomic classification.</title>
        <authorList>
            <person name="Goeker M."/>
        </authorList>
    </citation>
    <scope>NUCLEOTIDE SEQUENCE [LARGE SCALE GENOMIC DNA]</scope>
    <source>
        <strain evidence="4 5">DSM 21255</strain>
    </source>
</reference>
<keyword evidence="2" id="KW-0813">Transport</keyword>
<dbReference type="AlphaFoldDB" id="A0A841R6E4"/>
<dbReference type="Gene3D" id="1.10.1760.20">
    <property type="match status" value="1"/>
</dbReference>
<feature type="transmembrane region" description="Helical" evidence="3">
    <location>
        <begin position="111"/>
        <end position="136"/>
    </location>
</feature>
<dbReference type="Proteomes" id="UP000591941">
    <property type="component" value="Unassembled WGS sequence"/>
</dbReference>
<dbReference type="PANTHER" id="PTHR34295:SF1">
    <property type="entry name" value="BIOTIN TRANSPORTER BIOY"/>
    <property type="match status" value="1"/>
</dbReference>
<evidence type="ECO:0000256" key="1">
    <source>
        <dbReference type="ARBA" id="ARBA00010692"/>
    </source>
</evidence>
<keyword evidence="5" id="KW-1185">Reference proteome</keyword>
<dbReference type="InterPro" id="IPR003784">
    <property type="entry name" value="BioY"/>
</dbReference>
<dbReference type="PANTHER" id="PTHR34295">
    <property type="entry name" value="BIOTIN TRANSPORTER BIOY"/>
    <property type="match status" value="1"/>
</dbReference>
<feature type="transmembrane region" description="Helical" evidence="3">
    <location>
        <begin position="12"/>
        <end position="28"/>
    </location>
</feature>
<dbReference type="GO" id="GO:0005886">
    <property type="term" value="C:plasma membrane"/>
    <property type="evidence" value="ECO:0007669"/>
    <property type="project" value="UniProtKB-SubCell"/>
</dbReference>
<dbReference type="GO" id="GO:0015225">
    <property type="term" value="F:biotin transmembrane transporter activity"/>
    <property type="evidence" value="ECO:0007669"/>
    <property type="project" value="UniProtKB-UniRule"/>
</dbReference>
<name>A0A841R6E4_9FIRM</name>
<evidence type="ECO:0000313" key="4">
    <source>
        <dbReference type="EMBL" id="MBB6478338.1"/>
    </source>
</evidence>
<dbReference type="Pfam" id="PF02632">
    <property type="entry name" value="BioY"/>
    <property type="match status" value="1"/>
</dbReference>
<evidence type="ECO:0000313" key="5">
    <source>
        <dbReference type="Proteomes" id="UP000591941"/>
    </source>
</evidence>
<evidence type="ECO:0000256" key="3">
    <source>
        <dbReference type="SAM" id="Phobius"/>
    </source>
</evidence>
<dbReference type="GeneID" id="93486663"/>
<accession>A0A841R6E4</accession>
<feature type="transmembrane region" description="Helical" evidence="3">
    <location>
        <begin position="34"/>
        <end position="50"/>
    </location>
</feature>
<comment type="caution">
    <text evidence="4">The sequence shown here is derived from an EMBL/GenBank/DDBJ whole genome shotgun (WGS) entry which is preliminary data.</text>
</comment>
<dbReference type="OrthoDB" id="9803495at2"/>
<feature type="transmembrane region" description="Helical" evidence="3">
    <location>
        <begin position="83"/>
        <end position="104"/>
    </location>
</feature>
<organism evidence="4 5">
    <name type="scientific">Negativicoccus succinicivorans</name>
    <dbReference type="NCBI Taxonomy" id="620903"/>
    <lineage>
        <taxon>Bacteria</taxon>
        <taxon>Bacillati</taxon>
        <taxon>Bacillota</taxon>
        <taxon>Negativicutes</taxon>
        <taxon>Veillonellales</taxon>
        <taxon>Veillonellaceae</taxon>
        <taxon>Negativicoccus</taxon>
    </lineage>
</organism>
<comment type="subcellular location">
    <subcellularLocation>
        <location evidence="2">Cell membrane</location>
        <topology evidence="2">Multi-pass membrane protein</topology>
    </subcellularLocation>
</comment>
<dbReference type="RefSeq" id="WP_024049272.1">
    <property type="nucleotide sequence ID" value="NZ_CABWNB010000006.1"/>
</dbReference>
<proteinExistence type="inferred from homology"/>
<keyword evidence="3" id="KW-0812">Transmembrane</keyword>
<dbReference type="EMBL" id="JACHHI010000008">
    <property type="protein sequence ID" value="MBB6478338.1"/>
    <property type="molecule type" value="Genomic_DNA"/>
</dbReference>